<keyword evidence="2" id="KW-0472">Membrane</keyword>
<reference evidence="3" key="1">
    <citation type="journal article" date="2021" name="Nat. Commun.">
        <title>Genetic determinants of endophytism in the Arabidopsis root mycobiome.</title>
        <authorList>
            <person name="Mesny F."/>
            <person name="Miyauchi S."/>
            <person name="Thiergart T."/>
            <person name="Pickel B."/>
            <person name="Atanasova L."/>
            <person name="Karlsson M."/>
            <person name="Huettel B."/>
            <person name="Barry K.W."/>
            <person name="Haridas S."/>
            <person name="Chen C."/>
            <person name="Bauer D."/>
            <person name="Andreopoulos W."/>
            <person name="Pangilinan J."/>
            <person name="LaButti K."/>
            <person name="Riley R."/>
            <person name="Lipzen A."/>
            <person name="Clum A."/>
            <person name="Drula E."/>
            <person name="Henrissat B."/>
            <person name="Kohler A."/>
            <person name="Grigoriev I.V."/>
            <person name="Martin F.M."/>
            <person name="Hacquard S."/>
        </authorList>
    </citation>
    <scope>NUCLEOTIDE SEQUENCE</scope>
    <source>
        <strain evidence="3">MPI-CAGE-AT-0016</strain>
    </source>
</reference>
<comment type="caution">
    <text evidence="3">The sequence shown here is derived from an EMBL/GenBank/DDBJ whole genome shotgun (WGS) entry which is preliminary data.</text>
</comment>
<protein>
    <submittedName>
        <fullName evidence="3">Uncharacterized protein</fullName>
    </submittedName>
</protein>
<name>A0A8K0TJ52_9PEZI</name>
<feature type="transmembrane region" description="Helical" evidence="2">
    <location>
        <begin position="214"/>
        <end position="232"/>
    </location>
</feature>
<sequence length="383" mass="41938">MASMSQVQCCLGHELGVMAGNSSMASNNAIQATLVESNGADPIPNGTVGTHVPNASPSGTPASSSVTWWLDIGYVGKLLRWLWVGTPSSGTSPTATGSPYFSWMAQAFVFSSPCAADGQQNKTTSWSKVIAFVACIITIAAFWPAHQAAVDGAKSLALTRWTAEKDFYEFCEEHNWVAPDCDRVRDIPLGSPPDVKARDLDQTVDEFGEVSDHSTIAALVFVAFVALLLVLAKRRRGLLARGLGRYILRRLRPDSETPSASFRRRVLRTSVPRASQDTSGFSSAVSSNTPVAPRQQSTQSSGTVQNRASGLVEVPNTRGRFEPIYQHLSCVDPRHFKDPKDHLWTLPISRYDLEILHVEALLNRRAGDAHEERDLHQDYVAFW</sequence>
<accession>A0A8K0TJ52</accession>
<gene>
    <name evidence="3" type="ORF">B0T11DRAFT_277102</name>
</gene>
<proteinExistence type="predicted"/>
<feature type="compositionally biased region" description="Polar residues" evidence="1">
    <location>
        <begin position="272"/>
        <end position="308"/>
    </location>
</feature>
<feature type="region of interest" description="Disordered" evidence="1">
    <location>
        <begin position="262"/>
        <end position="308"/>
    </location>
</feature>
<dbReference type="Proteomes" id="UP000813385">
    <property type="component" value="Unassembled WGS sequence"/>
</dbReference>
<dbReference type="AlphaFoldDB" id="A0A8K0TJ52"/>
<evidence type="ECO:0000256" key="2">
    <source>
        <dbReference type="SAM" id="Phobius"/>
    </source>
</evidence>
<keyword evidence="2" id="KW-0812">Transmembrane</keyword>
<keyword evidence="2" id="KW-1133">Transmembrane helix</keyword>
<evidence type="ECO:0000256" key="1">
    <source>
        <dbReference type="SAM" id="MobiDB-lite"/>
    </source>
</evidence>
<feature type="transmembrane region" description="Helical" evidence="2">
    <location>
        <begin position="129"/>
        <end position="146"/>
    </location>
</feature>
<organism evidence="3 4">
    <name type="scientific">Plectosphaerella cucumerina</name>
    <dbReference type="NCBI Taxonomy" id="40658"/>
    <lineage>
        <taxon>Eukaryota</taxon>
        <taxon>Fungi</taxon>
        <taxon>Dikarya</taxon>
        <taxon>Ascomycota</taxon>
        <taxon>Pezizomycotina</taxon>
        <taxon>Sordariomycetes</taxon>
        <taxon>Hypocreomycetidae</taxon>
        <taxon>Glomerellales</taxon>
        <taxon>Plectosphaerellaceae</taxon>
        <taxon>Plectosphaerella</taxon>
    </lineage>
</organism>
<keyword evidence="4" id="KW-1185">Reference proteome</keyword>
<dbReference type="EMBL" id="JAGPXD010000002">
    <property type="protein sequence ID" value="KAH7368480.1"/>
    <property type="molecule type" value="Genomic_DNA"/>
</dbReference>
<evidence type="ECO:0000313" key="4">
    <source>
        <dbReference type="Proteomes" id="UP000813385"/>
    </source>
</evidence>
<dbReference type="OrthoDB" id="194358at2759"/>
<evidence type="ECO:0000313" key="3">
    <source>
        <dbReference type="EMBL" id="KAH7368480.1"/>
    </source>
</evidence>